<evidence type="ECO:0000256" key="1">
    <source>
        <dbReference type="SAM" id="MobiDB-lite"/>
    </source>
</evidence>
<dbReference type="Proteomes" id="UP000438429">
    <property type="component" value="Unassembled WGS sequence"/>
</dbReference>
<accession>A0A6A4T3G2</accession>
<dbReference type="EMBL" id="VEVO01000008">
    <property type="protein sequence ID" value="KAF0038560.1"/>
    <property type="molecule type" value="Genomic_DNA"/>
</dbReference>
<reference evidence="2 3" key="1">
    <citation type="submission" date="2019-06" db="EMBL/GenBank/DDBJ databases">
        <title>Draft genomes of female and male turbot (Scophthalmus maximus).</title>
        <authorList>
            <person name="Xu H."/>
            <person name="Xu X.-W."/>
            <person name="Shao C."/>
            <person name="Chen S."/>
        </authorList>
    </citation>
    <scope>NUCLEOTIDE SEQUENCE [LARGE SCALE GENOMIC DNA]</scope>
    <source>
        <strain evidence="2">Ysfricsl-2016a</strain>
        <tissue evidence="2">Blood</tissue>
    </source>
</reference>
<evidence type="ECO:0000313" key="2">
    <source>
        <dbReference type="EMBL" id="KAF0038560.1"/>
    </source>
</evidence>
<sequence length="123" mass="14017">MTTRRRSARLQLRRSISEQLRDSTSRAWDLLWRNVRERRLAANEETHIPKHTHNHAALCQQDACVTGKALLDNLTFDECFALVEQEYRSNEHRGTPAAPGNPLRPSFLTLSSSLSSSQIPKPP</sequence>
<feature type="compositionally biased region" description="Low complexity" evidence="1">
    <location>
        <begin position="103"/>
        <end position="123"/>
    </location>
</feature>
<name>A0A6A4T3G2_SCOMX</name>
<dbReference type="AlphaFoldDB" id="A0A6A4T3G2"/>
<feature type="region of interest" description="Disordered" evidence="1">
    <location>
        <begin position="88"/>
        <end position="123"/>
    </location>
</feature>
<comment type="caution">
    <text evidence="2">The sequence shown here is derived from an EMBL/GenBank/DDBJ whole genome shotgun (WGS) entry which is preliminary data.</text>
</comment>
<evidence type="ECO:0000313" key="3">
    <source>
        <dbReference type="Proteomes" id="UP000438429"/>
    </source>
</evidence>
<proteinExistence type="predicted"/>
<gene>
    <name evidence="2" type="ORF">F2P81_009044</name>
</gene>
<protein>
    <submittedName>
        <fullName evidence="2">Uncharacterized protein</fullName>
    </submittedName>
</protein>
<organism evidence="2 3">
    <name type="scientific">Scophthalmus maximus</name>
    <name type="common">Turbot</name>
    <name type="synonym">Psetta maxima</name>
    <dbReference type="NCBI Taxonomy" id="52904"/>
    <lineage>
        <taxon>Eukaryota</taxon>
        <taxon>Metazoa</taxon>
        <taxon>Chordata</taxon>
        <taxon>Craniata</taxon>
        <taxon>Vertebrata</taxon>
        <taxon>Euteleostomi</taxon>
        <taxon>Actinopterygii</taxon>
        <taxon>Neopterygii</taxon>
        <taxon>Teleostei</taxon>
        <taxon>Neoteleostei</taxon>
        <taxon>Acanthomorphata</taxon>
        <taxon>Carangaria</taxon>
        <taxon>Pleuronectiformes</taxon>
        <taxon>Pleuronectoidei</taxon>
        <taxon>Scophthalmidae</taxon>
        <taxon>Scophthalmus</taxon>
    </lineage>
</organism>